<evidence type="ECO:0008006" key="3">
    <source>
        <dbReference type="Google" id="ProtNLM"/>
    </source>
</evidence>
<dbReference type="AlphaFoldDB" id="A0A438IS94"/>
<dbReference type="Proteomes" id="UP000288805">
    <property type="component" value="Unassembled WGS sequence"/>
</dbReference>
<reference evidence="1 2" key="1">
    <citation type="journal article" date="2018" name="PLoS Genet.">
        <title>Population sequencing reveals clonal diversity and ancestral inbreeding in the grapevine cultivar Chardonnay.</title>
        <authorList>
            <person name="Roach M.J."/>
            <person name="Johnson D.L."/>
            <person name="Bohlmann J."/>
            <person name="van Vuuren H.J."/>
            <person name="Jones S.J."/>
            <person name="Pretorius I.S."/>
            <person name="Schmidt S.A."/>
            <person name="Borneman A.R."/>
        </authorList>
    </citation>
    <scope>NUCLEOTIDE SEQUENCE [LARGE SCALE GENOMIC DNA]</scope>
    <source>
        <strain evidence="2">cv. Chardonnay</strain>
        <tissue evidence="1">Leaf</tissue>
    </source>
</reference>
<protein>
    <recommendedName>
        <fullName evidence="3">Reverse transcriptase zinc-binding domain-containing protein</fullName>
    </recommendedName>
</protein>
<accession>A0A438IS94</accession>
<evidence type="ECO:0000313" key="2">
    <source>
        <dbReference type="Proteomes" id="UP000288805"/>
    </source>
</evidence>
<dbReference type="PANTHER" id="PTHR36617:SF15">
    <property type="entry name" value="REVERSE TRANSCRIPTASE ZINC-BINDING DOMAIN-CONTAINING PROTEIN"/>
    <property type="match status" value="1"/>
</dbReference>
<dbReference type="PANTHER" id="PTHR36617">
    <property type="entry name" value="PROTEIN, PUTATIVE-RELATED"/>
    <property type="match status" value="1"/>
</dbReference>
<organism evidence="1 2">
    <name type="scientific">Vitis vinifera</name>
    <name type="common">Grape</name>
    <dbReference type="NCBI Taxonomy" id="29760"/>
    <lineage>
        <taxon>Eukaryota</taxon>
        <taxon>Viridiplantae</taxon>
        <taxon>Streptophyta</taxon>
        <taxon>Embryophyta</taxon>
        <taxon>Tracheophyta</taxon>
        <taxon>Spermatophyta</taxon>
        <taxon>Magnoliopsida</taxon>
        <taxon>eudicotyledons</taxon>
        <taxon>Gunneridae</taxon>
        <taxon>Pentapetalae</taxon>
        <taxon>rosids</taxon>
        <taxon>Vitales</taxon>
        <taxon>Vitaceae</taxon>
        <taxon>Viteae</taxon>
        <taxon>Vitis</taxon>
    </lineage>
</organism>
<evidence type="ECO:0000313" key="1">
    <source>
        <dbReference type="EMBL" id="RVW99586.1"/>
    </source>
</evidence>
<proteinExistence type="predicted"/>
<name>A0A438IS94_VITVI</name>
<comment type="caution">
    <text evidence="1">The sequence shown here is derived from an EMBL/GenBank/DDBJ whole genome shotgun (WGS) entry which is preliminary data.</text>
</comment>
<gene>
    <name evidence="1" type="ORF">CK203_021359</name>
</gene>
<dbReference type="EMBL" id="QGNW01000086">
    <property type="protein sequence ID" value="RVW99586.1"/>
    <property type="molecule type" value="Genomic_DNA"/>
</dbReference>
<sequence length="136" mass="15948">MISMGEVDNSEELTCDIGCKVGKRPTSYLGASPRGPRTSLWPSFEVVWQFSNEKEPSWKNIIKGKFEEEERGYRLGWDMFNSKASFAVGSRSRVKFWKDRWYNEEPLCETFPSLFALSDSKEAWVAYLWEQRGERR</sequence>